<protein>
    <submittedName>
        <fullName evidence="1">Uncharacterized protein</fullName>
    </submittedName>
</protein>
<reference evidence="1 2" key="1">
    <citation type="journal article" date="2016" name="Nat. Commun.">
        <title>Thousands of microbial genomes shed light on interconnected biogeochemical processes in an aquifer system.</title>
        <authorList>
            <person name="Anantharaman K."/>
            <person name="Brown C.T."/>
            <person name="Hug L.A."/>
            <person name="Sharon I."/>
            <person name="Castelle C.J."/>
            <person name="Probst A.J."/>
            <person name="Thomas B.C."/>
            <person name="Singh A."/>
            <person name="Wilkins M.J."/>
            <person name="Karaoz U."/>
            <person name="Brodie E.L."/>
            <person name="Williams K.H."/>
            <person name="Hubbard S.S."/>
            <person name="Banfield J.F."/>
        </authorList>
    </citation>
    <scope>NUCLEOTIDE SEQUENCE [LARGE SCALE GENOMIC DNA]</scope>
</reference>
<proteinExistence type="predicted"/>
<dbReference type="Proteomes" id="UP000179243">
    <property type="component" value="Unassembled WGS sequence"/>
</dbReference>
<comment type="caution">
    <text evidence="1">The sequence shown here is derived from an EMBL/GenBank/DDBJ whole genome shotgun (WGS) entry which is preliminary data.</text>
</comment>
<dbReference type="AlphaFoldDB" id="A0A1F7F9T3"/>
<evidence type="ECO:0000313" key="1">
    <source>
        <dbReference type="EMBL" id="OGK03415.1"/>
    </source>
</evidence>
<gene>
    <name evidence="1" type="ORF">A2519_15510</name>
</gene>
<name>A0A1F7F9T3_UNCRA</name>
<sequence>MTPPTPWGNALMKLKNNTLHANTIKYLVKASKHLAKSSYVCKMEQIVNKTLKNFFKYRYNFRFFKKISSANQLFPIYFKWRTTCNKQILTT</sequence>
<dbReference type="EMBL" id="MFYX01000090">
    <property type="protein sequence ID" value="OGK03415.1"/>
    <property type="molecule type" value="Genomic_DNA"/>
</dbReference>
<organism evidence="1 2">
    <name type="scientific">Candidatus Raymondbacteria bacterium RIFOXYD12_FULL_49_13</name>
    <dbReference type="NCBI Taxonomy" id="1817890"/>
    <lineage>
        <taxon>Bacteria</taxon>
        <taxon>Raymondiibacteriota</taxon>
    </lineage>
</organism>
<evidence type="ECO:0000313" key="2">
    <source>
        <dbReference type="Proteomes" id="UP000179243"/>
    </source>
</evidence>
<accession>A0A1F7F9T3</accession>